<proteinExistence type="predicted"/>
<name>A0ABY3W6A3_9MICC</name>
<sequence length="310" mass="34454">MNLSLHDAQGKLRWTPMRAARRLLQSCGSWIARLIAFSLRLRNRWSRATVLGDGDAVVCLTSYGPRLKQAHLAIESVGRGQMRPRRLILWLDDTVDAHALPGALRRLESRGLEIRGSHGSFGPHTKYFPYVSENSKPELPLVTCDDDILYPKWWLHTLLVDYESQQPPAVVAFRAHRIGLAGGVLKPYGQWQPVRTDRPSHRHFVTGVSGAVYPPAVQRSLAALGDAFLQRCPRADDVWLNVVALRLGTKVKQVSARSRHFPLVHRSQQQALQQHNVQAGGNDAQLLATYDAADLAKLAAATETAAQLIP</sequence>
<keyword evidence="2" id="KW-1185">Reference proteome</keyword>
<gene>
    <name evidence="1" type="ORF">MNQ99_18160</name>
</gene>
<evidence type="ECO:0000313" key="1">
    <source>
        <dbReference type="EMBL" id="UNK45810.1"/>
    </source>
</evidence>
<reference evidence="1 2" key="1">
    <citation type="submission" date="2022-03" db="EMBL/GenBank/DDBJ databases">
        <title>Isotopic signatures of nitrous oxide derived from detoxification processes.</title>
        <authorList>
            <person name="Behrendt U."/>
            <person name="Buchen C."/>
            <person name="Well R."/>
            <person name="Ulrich A."/>
            <person name="Rohe L."/>
            <person name="Kolb S."/>
            <person name="Schloter M."/>
            <person name="Horn M.A."/>
            <person name="Augustin J."/>
        </authorList>
    </citation>
    <scope>NUCLEOTIDE SEQUENCE [LARGE SCALE GENOMIC DNA]</scope>
    <source>
        <strain evidence="1 2">S4-C24</strain>
    </source>
</reference>
<dbReference type="RefSeq" id="WP_241913979.1">
    <property type="nucleotide sequence ID" value="NZ_CP093326.1"/>
</dbReference>
<evidence type="ECO:0008006" key="3">
    <source>
        <dbReference type="Google" id="ProtNLM"/>
    </source>
</evidence>
<dbReference type="EMBL" id="CP093326">
    <property type="protein sequence ID" value="UNK45810.1"/>
    <property type="molecule type" value="Genomic_DNA"/>
</dbReference>
<evidence type="ECO:0000313" key="2">
    <source>
        <dbReference type="Proteomes" id="UP000829069"/>
    </source>
</evidence>
<dbReference type="Proteomes" id="UP000829069">
    <property type="component" value="Chromosome"/>
</dbReference>
<organism evidence="1 2">
    <name type="scientific">Arthrobacter sulfonylureivorans</name>
    <dbReference type="NCBI Taxonomy" id="2486855"/>
    <lineage>
        <taxon>Bacteria</taxon>
        <taxon>Bacillati</taxon>
        <taxon>Actinomycetota</taxon>
        <taxon>Actinomycetes</taxon>
        <taxon>Micrococcales</taxon>
        <taxon>Micrococcaceae</taxon>
        <taxon>Arthrobacter</taxon>
    </lineage>
</organism>
<accession>A0ABY3W6A3</accession>
<protein>
    <recommendedName>
        <fullName evidence="3">Glycosyltransferase</fullName>
    </recommendedName>
</protein>